<evidence type="ECO:0000256" key="1">
    <source>
        <dbReference type="SAM" id="MobiDB-lite"/>
    </source>
</evidence>
<name>A0ABR1T0M8_9PEZI</name>
<dbReference type="EMBL" id="JAQQWK010000006">
    <property type="protein sequence ID" value="KAK8039515.1"/>
    <property type="molecule type" value="Genomic_DNA"/>
</dbReference>
<evidence type="ECO:0000313" key="2">
    <source>
        <dbReference type="EMBL" id="KAK8039515.1"/>
    </source>
</evidence>
<protein>
    <submittedName>
        <fullName evidence="2">Uncharacterized protein</fullName>
    </submittedName>
</protein>
<organism evidence="2 3">
    <name type="scientific">Apiospora rasikravindrae</name>
    <dbReference type="NCBI Taxonomy" id="990691"/>
    <lineage>
        <taxon>Eukaryota</taxon>
        <taxon>Fungi</taxon>
        <taxon>Dikarya</taxon>
        <taxon>Ascomycota</taxon>
        <taxon>Pezizomycotina</taxon>
        <taxon>Sordariomycetes</taxon>
        <taxon>Xylariomycetidae</taxon>
        <taxon>Amphisphaeriales</taxon>
        <taxon>Apiosporaceae</taxon>
        <taxon>Apiospora</taxon>
    </lineage>
</organism>
<keyword evidence="3" id="KW-1185">Reference proteome</keyword>
<accession>A0ABR1T0M8</accession>
<reference evidence="2 3" key="1">
    <citation type="submission" date="2023-01" db="EMBL/GenBank/DDBJ databases">
        <title>Analysis of 21 Apiospora genomes using comparative genomics revels a genus with tremendous synthesis potential of carbohydrate active enzymes and secondary metabolites.</title>
        <authorList>
            <person name="Sorensen T."/>
        </authorList>
    </citation>
    <scope>NUCLEOTIDE SEQUENCE [LARGE SCALE GENOMIC DNA]</scope>
    <source>
        <strain evidence="2 3">CBS 33761</strain>
    </source>
</reference>
<comment type="caution">
    <text evidence="2">The sequence shown here is derived from an EMBL/GenBank/DDBJ whole genome shotgun (WGS) entry which is preliminary data.</text>
</comment>
<proteinExistence type="predicted"/>
<gene>
    <name evidence="2" type="ORF">PG993_007926</name>
</gene>
<sequence>MASTPGSHRLHFIMPPGLERFPLFFSLPYDIRYKIWKEVVHVPGIHFLKFEAPRTPPRRPNSDEDSDREDNDDAAISQSSRRQPRERQRDATPLYSADLKPIYPLPAADLSYYITANKNLTKLSLSCGEAAKLVQMSTNKPGNLVLDSGRLISLAGSEDVICIDYPDLNWSRNLGAWASKLNQTQLDSVRRLAVKYHPEWDEDRRRCRLCGRVHGLVKPHVHHHLYEFAALFKNLERFYFIDYHTIRRSVSKDLSLLNLDNEPRWPGPSCGHGIAGGQKFLSGGRTYYELDPQDCQLNSKVFAKLDWVRSEYINYCKDDPERHSNPAKVKFWVLGCEWDYEQLEHRQNGAHLAKGRSPRRKPHPKVNAKLADIAKMMEKMELNGDKGGTRPFEQSAGLPVKFGGDNDTIYQFEFSLKPKSKMALHPGRVESPGKKK</sequence>
<dbReference type="Proteomes" id="UP001444661">
    <property type="component" value="Unassembled WGS sequence"/>
</dbReference>
<feature type="region of interest" description="Disordered" evidence="1">
    <location>
        <begin position="51"/>
        <end position="93"/>
    </location>
</feature>
<feature type="compositionally biased region" description="Acidic residues" evidence="1">
    <location>
        <begin position="63"/>
        <end position="73"/>
    </location>
</feature>
<evidence type="ECO:0000313" key="3">
    <source>
        <dbReference type="Proteomes" id="UP001444661"/>
    </source>
</evidence>